<accession>A0A6H1ZTK6</accession>
<evidence type="ECO:0000313" key="1">
    <source>
        <dbReference type="EMBL" id="QJA50605.1"/>
    </source>
</evidence>
<reference evidence="1" key="1">
    <citation type="submission" date="2020-03" db="EMBL/GenBank/DDBJ databases">
        <title>The deep terrestrial virosphere.</title>
        <authorList>
            <person name="Holmfeldt K."/>
            <person name="Nilsson E."/>
            <person name="Simone D."/>
            <person name="Lopez-Fernandez M."/>
            <person name="Wu X."/>
            <person name="de Brujin I."/>
            <person name="Lundin D."/>
            <person name="Andersson A."/>
            <person name="Bertilsson S."/>
            <person name="Dopson M."/>
        </authorList>
    </citation>
    <scope>NUCLEOTIDE SEQUENCE</scope>
    <source>
        <strain evidence="1">TM448A01832</strain>
        <strain evidence="2">TM448B00512</strain>
    </source>
</reference>
<organism evidence="1">
    <name type="scientific">viral metagenome</name>
    <dbReference type="NCBI Taxonomy" id="1070528"/>
    <lineage>
        <taxon>unclassified sequences</taxon>
        <taxon>metagenomes</taxon>
        <taxon>organismal metagenomes</taxon>
    </lineage>
</organism>
<dbReference type="AlphaFoldDB" id="A0A6H1ZTK6"/>
<gene>
    <name evidence="1" type="ORF">TM448A01832_0007</name>
    <name evidence="2" type="ORF">TM448B00512_0004</name>
</gene>
<name>A0A6H1ZTK6_9ZZZZ</name>
<evidence type="ECO:0000313" key="2">
    <source>
        <dbReference type="EMBL" id="QJH95737.1"/>
    </source>
</evidence>
<dbReference type="EMBL" id="MT144628">
    <property type="protein sequence ID" value="QJH95737.1"/>
    <property type="molecule type" value="Genomic_DNA"/>
</dbReference>
<sequence>MRRYRAKPPEVEAEQTTKRENIKTHLGIQVFMPGDWLVKIDGALYWMDDETFRSQYEPVEDGGIES</sequence>
<protein>
    <submittedName>
        <fullName evidence="1">Uncharacterized protein</fullName>
    </submittedName>
</protein>
<dbReference type="EMBL" id="MT144206">
    <property type="protein sequence ID" value="QJA50605.1"/>
    <property type="molecule type" value="Genomic_DNA"/>
</dbReference>
<proteinExistence type="predicted"/>